<name>A0A2R4MDV3_9HYPH</name>
<dbReference type="Proteomes" id="UP000258927">
    <property type="component" value="Chromosome"/>
</dbReference>
<keyword evidence="1" id="KW-1133">Transmembrane helix</keyword>
<evidence type="ECO:0000313" key="3">
    <source>
        <dbReference type="Proteomes" id="UP000258927"/>
    </source>
</evidence>
<feature type="transmembrane region" description="Helical" evidence="1">
    <location>
        <begin position="7"/>
        <end position="28"/>
    </location>
</feature>
<proteinExistence type="predicted"/>
<keyword evidence="3" id="KW-1185">Reference proteome</keyword>
<accession>A0A2R4MDV3</accession>
<keyword evidence="1" id="KW-0812">Transmembrane</keyword>
<sequence>MTFTISFGWWLAPALTSMLFFVLAVGLTNYLEKSPEGRGIIGAGFSGIAAVASLIVWLIWAVLK</sequence>
<evidence type="ECO:0000256" key="1">
    <source>
        <dbReference type="SAM" id="Phobius"/>
    </source>
</evidence>
<reference evidence="2 3" key="1">
    <citation type="submission" date="2017-05" db="EMBL/GenBank/DDBJ databases">
        <title>Genome Analysis of Maritalea myrionectae HL2708#5.</title>
        <authorList>
            <consortium name="Cotde Inc.-PKNU"/>
            <person name="Jang D."/>
            <person name="Oh H.-M."/>
        </authorList>
    </citation>
    <scope>NUCLEOTIDE SEQUENCE [LARGE SCALE GENOMIC DNA]</scope>
    <source>
        <strain evidence="2 3">HL2708#5</strain>
    </source>
</reference>
<feature type="transmembrane region" description="Helical" evidence="1">
    <location>
        <begin position="40"/>
        <end position="63"/>
    </location>
</feature>
<gene>
    <name evidence="2" type="ORF">MXMO3_01695</name>
</gene>
<evidence type="ECO:0000313" key="2">
    <source>
        <dbReference type="EMBL" id="AVX04221.1"/>
    </source>
</evidence>
<keyword evidence="1" id="KW-0472">Membrane</keyword>
<dbReference type="EMBL" id="CP021330">
    <property type="protein sequence ID" value="AVX04221.1"/>
    <property type="molecule type" value="Genomic_DNA"/>
</dbReference>
<dbReference type="KEGG" id="mmyr:MXMO3_01695"/>
<protein>
    <submittedName>
        <fullName evidence="2">Uncharacterized protein</fullName>
    </submittedName>
</protein>
<dbReference type="AlphaFoldDB" id="A0A2R4MDV3"/>
<organism evidence="2 3">
    <name type="scientific">Maritalea myrionectae</name>
    <dbReference type="NCBI Taxonomy" id="454601"/>
    <lineage>
        <taxon>Bacteria</taxon>
        <taxon>Pseudomonadati</taxon>
        <taxon>Pseudomonadota</taxon>
        <taxon>Alphaproteobacteria</taxon>
        <taxon>Hyphomicrobiales</taxon>
        <taxon>Devosiaceae</taxon>
        <taxon>Maritalea</taxon>
    </lineage>
</organism>